<proteinExistence type="predicted"/>
<evidence type="ECO:0000313" key="2">
    <source>
        <dbReference type="Proteomes" id="UP000466966"/>
    </source>
</evidence>
<reference evidence="1 2" key="1">
    <citation type="submission" date="2019-12" db="EMBL/GenBank/DDBJ databases">
        <title>Genomic-based taxomic classification of the family Erythrobacteraceae.</title>
        <authorList>
            <person name="Xu L."/>
        </authorList>
    </citation>
    <scope>NUCLEOTIDE SEQUENCE [LARGE SCALE GENOMIC DNA]</scope>
    <source>
        <strain evidence="1 2">M0322</strain>
    </source>
</reference>
<evidence type="ECO:0000313" key="1">
    <source>
        <dbReference type="EMBL" id="MXO73564.1"/>
    </source>
</evidence>
<dbReference type="InterPro" id="IPR006522">
    <property type="entry name" value="Phage_virion_morphogenesis"/>
</dbReference>
<dbReference type="AlphaFoldDB" id="A0A844Z4G1"/>
<gene>
    <name evidence="1" type="ORF">GRI99_18280</name>
</gene>
<organism evidence="1 2">
    <name type="scientific">Alteraurantiacibacter buctensis</name>
    <dbReference type="NCBI Taxonomy" id="1503981"/>
    <lineage>
        <taxon>Bacteria</taxon>
        <taxon>Pseudomonadati</taxon>
        <taxon>Pseudomonadota</taxon>
        <taxon>Alphaproteobacteria</taxon>
        <taxon>Sphingomonadales</taxon>
        <taxon>Erythrobacteraceae</taxon>
        <taxon>Alteraurantiacibacter</taxon>
    </lineage>
</organism>
<dbReference type="EMBL" id="WTYV01000015">
    <property type="protein sequence ID" value="MXO73564.1"/>
    <property type="molecule type" value="Genomic_DNA"/>
</dbReference>
<sequence length="160" mass="18253">MSYDSEALAGFDEFFGRVLASLSPARRRRASMKLGQALRRSNLARIRANIQPDGTAMEPRKPRLDRRGRLKKKQGGRMFRMFRLAKMWKIDAQPDSVEIFPAKADNVARIHHFGLPGTVGRDRQGRAIKYRYPSRRLLGFAPEDERLALQVAEEMLGLDG</sequence>
<name>A0A844Z4G1_9SPHN</name>
<dbReference type="Proteomes" id="UP000466966">
    <property type="component" value="Unassembled WGS sequence"/>
</dbReference>
<keyword evidence="2" id="KW-1185">Reference proteome</keyword>
<dbReference type="OrthoDB" id="6402405at2"/>
<dbReference type="NCBIfam" id="TIGR01635">
    <property type="entry name" value="tail_comp_S"/>
    <property type="match status" value="1"/>
</dbReference>
<comment type="caution">
    <text evidence="1">The sequence shown here is derived from an EMBL/GenBank/DDBJ whole genome shotgun (WGS) entry which is preliminary data.</text>
</comment>
<dbReference type="RefSeq" id="WP_160773495.1">
    <property type="nucleotide sequence ID" value="NZ_WTYV01000015.1"/>
</dbReference>
<accession>A0A844Z4G1</accession>
<protein>
    <submittedName>
        <fullName evidence="1">Phage virion morphogenesis protein</fullName>
    </submittedName>
</protein>
<dbReference type="Pfam" id="PF05069">
    <property type="entry name" value="Phage_tail_S"/>
    <property type="match status" value="1"/>
</dbReference>